<dbReference type="InterPro" id="IPR006805">
    <property type="entry name" value="Anth_synth_I_N"/>
</dbReference>
<dbReference type="Proteomes" id="UP001149719">
    <property type="component" value="Unassembled WGS sequence"/>
</dbReference>
<dbReference type="RefSeq" id="WP_269126889.1">
    <property type="nucleotide sequence ID" value="NZ_JAPUBN010000019.1"/>
</dbReference>
<organism evidence="5 6">
    <name type="scientific">Marinomonas phaeophyticola</name>
    <dbReference type="NCBI Taxonomy" id="3004091"/>
    <lineage>
        <taxon>Bacteria</taxon>
        <taxon>Pseudomonadati</taxon>
        <taxon>Pseudomonadota</taxon>
        <taxon>Gammaproteobacteria</taxon>
        <taxon>Oceanospirillales</taxon>
        <taxon>Oceanospirillaceae</taxon>
        <taxon>Marinomonas</taxon>
    </lineage>
</organism>
<gene>
    <name evidence="5" type="primary">pabB</name>
    <name evidence="5" type="ORF">O1D97_15045</name>
</gene>
<evidence type="ECO:0000256" key="1">
    <source>
        <dbReference type="ARBA" id="ARBA00013139"/>
    </source>
</evidence>
<dbReference type="PANTHER" id="PTHR11236">
    <property type="entry name" value="AMINOBENZOATE/ANTHRANILATE SYNTHASE"/>
    <property type="match status" value="1"/>
</dbReference>
<dbReference type="EMBL" id="JAPUBN010000019">
    <property type="protein sequence ID" value="MCZ2722889.1"/>
    <property type="molecule type" value="Genomic_DNA"/>
</dbReference>
<reference evidence="5" key="1">
    <citation type="submission" date="2022-12" db="EMBL/GenBank/DDBJ databases">
        <title>Marinomonas 15G1-11 sp. nov, isolated from marine algae.</title>
        <authorList>
            <person name="Butt M."/>
            <person name="Choi D.G."/>
            <person name="Kim J.M."/>
            <person name="Lee J.K."/>
            <person name="Baek J.H."/>
            <person name="Jeon C.O."/>
        </authorList>
    </citation>
    <scope>NUCLEOTIDE SEQUENCE</scope>
    <source>
        <strain evidence="5">15G1-11</strain>
    </source>
</reference>
<protein>
    <recommendedName>
        <fullName evidence="1">aminodeoxychorismate synthase</fullName>
        <ecNumber evidence="1">2.6.1.85</ecNumber>
    </recommendedName>
</protein>
<dbReference type="InterPro" id="IPR019999">
    <property type="entry name" value="Anth_synth_I-like"/>
</dbReference>
<keyword evidence="6" id="KW-1185">Reference proteome</keyword>
<feature type="domain" description="Chorismate-utilising enzyme C-terminal" evidence="3">
    <location>
        <begin position="198"/>
        <end position="452"/>
    </location>
</feature>
<dbReference type="PANTHER" id="PTHR11236:SF50">
    <property type="entry name" value="AMINODEOXYCHORISMATE SYNTHASE COMPONENT 1"/>
    <property type="match status" value="1"/>
</dbReference>
<evidence type="ECO:0000259" key="3">
    <source>
        <dbReference type="Pfam" id="PF00425"/>
    </source>
</evidence>
<dbReference type="InterPro" id="IPR015890">
    <property type="entry name" value="Chorismate_C"/>
</dbReference>
<name>A0ABT4JWX5_9GAMM</name>
<dbReference type="Gene3D" id="3.60.120.10">
    <property type="entry name" value="Anthranilate synthase"/>
    <property type="match status" value="1"/>
</dbReference>
<keyword evidence="2 5" id="KW-0808">Transferase</keyword>
<accession>A0ABT4JWX5</accession>
<comment type="caution">
    <text evidence="5">The sequence shown here is derived from an EMBL/GenBank/DDBJ whole genome shotgun (WGS) entry which is preliminary data.</text>
</comment>
<dbReference type="Pfam" id="PF04715">
    <property type="entry name" value="Anth_synt_I_N"/>
    <property type="match status" value="1"/>
</dbReference>
<dbReference type="PRINTS" id="PR00095">
    <property type="entry name" value="ANTSNTHASEI"/>
</dbReference>
<dbReference type="InterPro" id="IPR005802">
    <property type="entry name" value="ADC_synth_comp_1"/>
</dbReference>
<sequence>MTDIRLINLPYQEELLELFECFNDLPLPILLDSNHKDFADTRFDILVADPLATLNADASSHSITWKHAPFYQVEKSDSPFDTLDTLLNLVCEESWAKKAATKLPFTGGVMGYFSYESGRYLETLPSSAIQDVSIPQILAGLYGWAIISLHETKETVLMLTPWCNAETESFILDRIANRKHVSKMPFSLNSRFSSNMSADTYTEKFNHVQHYIRAGDCYQVNLAQRFSAKCHGDNFEAYRALRKSCPTPFSAYINISLNQAILSHSPERFFLCNNGKVESKPIKGTRPRGSSQDEDHKLAQELLDSEKDRAENLMIVDLLRNDMGRSCVTGSIKVPTLFALESYANVHHLVSTITGRISSAQEHFTVFKNGFPGGSITGAPKIRSMEIIDELEPHSRSAYCGSIAYFSSNGQMDSSITIRTLVVDQNNIHCWAGGGLVLDSISHEEYQETFTKVGKLTHTLEENFHRSK</sequence>
<evidence type="ECO:0000313" key="5">
    <source>
        <dbReference type="EMBL" id="MCZ2722889.1"/>
    </source>
</evidence>
<dbReference type="SUPFAM" id="SSF56322">
    <property type="entry name" value="ADC synthase"/>
    <property type="match status" value="1"/>
</dbReference>
<keyword evidence="5" id="KW-0032">Aminotransferase</keyword>
<dbReference type="GO" id="GO:0046820">
    <property type="term" value="F:4-amino-4-deoxychorismate synthase activity"/>
    <property type="evidence" value="ECO:0007669"/>
    <property type="project" value="UniProtKB-EC"/>
</dbReference>
<dbReference type="NCBIfam" id="TIGR00553">
    <property type="entry name" value="pabB"/>
    <property type="match status" value="1"/>
</dbReference>
<dbReference type="Pfam" id="PF00425">
    <property type="entry name" value="Chorismate_bind"/>
    <property type="match status" value="1"/>
</dbReference>
<dbReference type="InterPro" id="IPR005801">
    <property type="entry name" value="ADC_synthase"/>
</dbReference>
<evidence type="ECO:0000313" key="6">
    <source>
        <dbReference type="Proteomes" id="UP001149719"/>
    </source>
</evidence>
<proteinExistence type="predicted"/>
<feature type="domain" description="Anthranilate synthase component I N-terminal" evidence="4">
    <location>
        <begin position="13"/>
        <end position="156"/>
    </location>
</feature>
<evidence type="ECO:0000256" key="2">
    <source>
        <dbReference type="ARBA" id="ARBA00022679"/>
    </source>
</evidence>
<evidence type="ECO:0000259" key="4">
    <source>
        <dbReference type="Pfam" id="PF04715"/>
    </source>
</evidence>
<dbReference type="EC" id="2.6.1.85" evidence="1"/>